<keyword evidence="1" id="KW-0808">Transferase</keyword>
<dbReference type="Gene3D" id="3.30.460.10">
    <property type="entry name" value="Beta Polymerase, domain 2"/>
    <property type="match status" value="1"/>
</dbReference>
<dbReference type="InterPro" id="IPR007530">
    <property type="entry name" value="Aminoglycoside_adenylylTfrase"/>
</dbReference>
<dbReference type="GO" id="GO:0016779">
    <property type="term" value="F:nucleotidyltransferase activity"/>
    <property type="evidence" value="ECO:0007669"/>
    <property type="project" value="UniProtKB-KW"/>
</dbReference>
<sequence length="290" mass="33689">MRNEQEMIDLILSTAKEDNRIRAVIMNGSRTNSNAPRDCFQDYDIVYVVRDIQSFTSDHRWVDRFGKRIIMQMPDDSSLFPTSDRDSFAYLMLFEDGNRIDLTLMTADKANEWVSGDSLSVLLLDKDGIITPIPPSNDQDYQVQPPNAAQFASCCNEFWWVSPYVAKGLWRDEIPYAKAMLEEPVRDMLLKMLGWYAGVRTDFTVSIGKCGKYLNRYVEAPVWSDYLLTYPDANFEHIWQSLFKMGELFRTIAKQVADHFSYTYPEDDDRRVFTYLKHVHQLPAGATEVY</sequence>
<dbReference type="SUPFAM" id="SSF81631">
    <property type="entry name" value="PAP/OAS1 substrate-binding domain"/>
    <property type="match status" value="1"/>
</dbReference>
<dbReference type="EMBL" id="AWTC01000005">
    <property type="protein sequence ID" value="EST12455.1"/>
    <property type="molecule type" value="Genomic_DNA"/>
</dbReference>
<organism evidence="1 2">
    <name type="scientific">Sporolactobacillus laevolacticus DSM 442</name>
    <dbReference type="NCBI Taxonomy" id="1395513"/>
    <lineage>
        <taxon>Bacteria</taxon>
        <taxon>Bacillati</taxon>
        <taxon>Bacillota</taxon>
        <taxon>Bacilli</taxon>
        <taxon>Bacillales</taxon>
        <taxon>Sporolactobacillaceae</taxon>
        <taxon>Sporolactobacillus</taxon>
    </lineage>
</organism>
<reference evidence="1 2" key="1">
    <citation type="journal article" date="2013" name="Genome Announc.">
        <title>Genome Sequence of Sporolactobacillus laevolacticus DSM442, an Efficient Polymer-Grade D-Lactate Producer from Agricultural Waste Cottonseed as a Nitrogen Source.</title>
        <authorList>
            <person name="Wang H."/>
            <person name="Wang L."/>
            <person name="Ju J."/>
            <person name="Yu B."/>
            <person name="Ma Y."/>
        </authorList>
    </citation>
    <scope>NUCLEOTIDE SEQUENCE [LARGE SCALE GENOMIC DNA]</scope>
    <source>
        <strain evidence="1 2">DSM 442</strain>
    </source>
</reference>
<gene>
    <name evidence="1" type="ORF">P343_07450</name>
</gene>
<proteinExistence type="predicted"/>
<dbReference type="OrthoDB" id="9776406at2"/>
<dbReference type="STRING" id="1395513.P343_07450"/>
<name>V6IYI2_9BACL</name>
<comment type="caution">
    <text evidence="1">The sequence shown here is derived from an EMBL/GenBank/DDBJ whole genome shotgun (WGS) entry which is preliminary data.</text>
</comment>
<evidence type="ECO:0000313" key="2">
    <source>
        <dbReference type="Proteomes" id="UP000018296"/>
    </source>
</evidence>
<dbReference type="PATRIC" id="fig|1395513.3.peg.1515"/>
<dbReference type="RefSeq" id="WP_023509765.1">
    <property type="nucleotide sequence ID" value="NZ_AWTC01000005.1"/>
</dbReference>
<protein>
    <submittedName>
        <fullName evidence="1">Aminoglycoside 6-adenylyltransferase</fullName>
    </submittedName>
</protein>
<evidence type="ECO:0000313" key="1">
    <source>
        <dbReference type="EMBL" id="EST12455.1"/>
    </source>
</evidence>
<accession>V6IYI2</accession>
<dbReference type="Pfam" id="PF04439">
    <property type="entry name" value="Adenyl_transf"/>
    <property type="match status" value="1"/>
</dbReference>
<dbReference type="eggNOG" id="ENOG502Z7S1">
    <property type="taxonomic scope" value="Bacteria"/>
</dbReference>
<dbReference type="PIRSF" id="PIRSF000812">
    <property type="entry name" value="AAD"/>
    <property type="match status" value="1"/>
</dbReference>
<keyword evidence="1" id="KW-0548">Nucleotidyltransferase</keyword>
<dbReference type="InterPro" id="IPR043519">
    <property type="entry name" value="NT_sf"/>
</dbReference>
<dbReference type="Proteomes" id="UP000018296">
    <property type="component" value="Unassembled WGS sequence"/>
</dbReference>
<dbReference type="AlphaFoldDB" id="V6IYI2"/>
<dbReference type="SUPFAM" id="SSF81301">
    <property type="entry name" value="Nucleotidyltransferase"/>
    <property type="match status" value="1"/>
</dbReference>
<dbReference type="Gene3D" id="1.20.120.330">
    <property type="entry name" value="Nucleotidyltransferases domain 2"/>
    <property type="match status" value="1"/>
</dbReference>
<keyword evidence="2" id="KW-1185">Reference proteome</keyword>